<feature type="domain" description="Heterokaryon incompatibility" evidence="2">
    <location>
        <begin position="33"/>
        <end position="180"/>
    </location>
</feature>
<dbReference type="InterPro" id="IPR010730">
    <property type="entry name" value="HET"/>
</dbReference>
<sequence length="534" mass="59631">MEVMPSRLIQITNGAAELEVRLHTVTKGTNPRYAALSYSWGGDQIFKTTKARLPSYQSSIPWDLLKPYATITNAIQITHSLGLEYLWIDALCIVQDDDDDKAHELGRMGGIYGGASITVRASMCTASRNPFIDAKVPDDELPICEVLLPMDGGKEVPVQLSQPPSNFREPIDSRAWCFQERMLSRRNLSFDSRFAWWSCQSSVKLDGGPASFVKGITAGAELVGMRDHSLRDPDGALQRWITYVKDYQARQLTVGTDKLPAIAAVAEYLATFIPGDYIAGLWSYDLPSQLLWHIVPPWPDKILPRPSYRAPTWSWASVDDRRVEFEADQWKSNLEGRLQLVRHSIKPTFTSVPFGAVTAASITVQGRLKKASLNDGSILDSKEMIERGAKFTDSNFSIDITMDTADDRELFREADAVYFLEVATNCEDHILGLLLKPTDQATYERIGKFRILCGSILKASADSADDSDSDSVEDEELSDIQHGSKHQYQSEQSEISSEDDDNVEWDDDDDGSLFETVNAEEFFSGLEIAEITLI</sequence>
<evidence type="ECO:0000256" key="1">
    <source>
        <dbReference type="SAM" id="MobiDB-lite"/>
    </source>
</evidence>
<dbReference type="Pfam" id="PF06985">
    <property type="entry name" value="HET"/>
    <property type="match status" value="1"/>
</dbReference>
<keyword evidence="4" id="KW-1185">Reference proteome</keyword>
<accession>A0ABR2XPK9</accession>
<feature type="compositionally biased region" description="Acidic residues" evidence="1">
    <location>
        <begin position="463"/>
        <end position="478"/>
    </location>
</feature>
<evidence type="ECO:0000313" key="3">
    <source>
        <dbReference type="EMBL" id="KAK9775612.1"/>
    </source>
</evidence>
<feature type="region of interest" description="Disordered" evidence="1">
    <location>
        <begin position="461"/>
        <end position="511"/>
    </location>
</feature>
<evidence type="ECO:0000313" key="4">
    <source>
        <dbReference type="Proteomes" id="UP001465668"/>
    </source>
</evidence>
<reference evidence="3 4" key="1">
    <citation type="submission" date="2024-02" db="EMBL/GenBank/DDBJ databases">
        <title>First draft genome assembly of two strains of Seiridium cardinale.</title>
        <authorList>
            <person name="Emiliani G."/>
            <person name="Scali E."/>
        </authorList>
    </citation>
    <scope>NUCLEOTIDE SEQUENCE [LARGE SCALE GENOMIC DNA]</scope>
    <source>
        <strain evidence="3 4">BM-138-000479</strain>
    </source>
</reference>
<organism evidence="3 4">
    <name type="scientific">Seiridium cardinale</name>
    <dbReference type="NCBI Taxonomy" id="138064"/>
    <lineage>
        <taxon>Eukaryota</taxon>
        <taxon>Fungi</taxon>
        <taxon>Dikarya</taxon>
        <taxon>Ascomycota</taxon>
        <taxon>Pezizomycotina</taxon>
        <taxon>Sordariomycetes</taxon>
        <taxon>Xylariomycetidae</taxon>
        <taxon>Amphisphaeriales</taxon>
        <taxon>Sporocadaceae</taxon>
        <taxon>Seiridium</taxon>
    </lineage>
</organism>
<name>A0ABR2XPK9_9PEZI</name>
<dbReference type="EMBL" id="JARVKM010000033">
    <property type="protein sequence ID" value="KAK9775612.1"/>
    <property type="molecule type" value="Genomic_DNA"/>
</dbReference>
<protein>
    <submittedName>
        <fullName evidence="3">Heterokaryon incompatibility domain-containing protein</fullName>
    </submittedName>
</protein>
<dbReference type="PANTHER" id="PTHR33112">
    <property type="entry name" value="DOMAIN PROTEIN, PUTATIVE-RELATED"/>
    <property type="match status" value="1"/>
</dbReference>
<gene>
    <name evidence="3" type="ORF">SCAR479_07719</name>
</gene>
<feature type="compositionally biased region" description="Acidic residues" evidence="1">
    <location>
        <begin position="496"/>
        <end position="511"/>
    </location>
</feature>
<dbReference type="Proteomes" id="UP001465668">
    <property type="component" value="Unassembled WGS sequence"/>
</dbReference>
<proteinExistence type="predicted"/>
<comment type="caution">
    <text evidence="3">The sequence shown here is derived from an EMBL/GenBank/DDBJ whole genome shotgun (WGS) entry which is preliminary data.</text>
</comment>
<evidence type="ECO:0000259" key="2">
    <source>
        <dbReference type="Pfam" id="PF06985"/>
    </source>
</evidence>
<dbReference type="PANTHER" id="PTHR33112:SF16">
    <property type="entry name" value="HETEROKARYON INCOMPATIBILITY DOMAIN-CONTAINING PROTEIN"/>
    <property type="match status" value="1"/>
</dbReference>